<name>A0A8J2K9J6_9HEXA</name>
<gene>
    <name evidence="1" type="ORF">AFUS01_LOCUS20298</name>
</gene>
<evidence type="ECO:0000313" key="2">
    <source>
        <dbReference type="Proteomes" id="UP000708208"/>
    </source>
</evidence>
<accession>A0A8J2K9J6</accession>
<evidence type="ECO:0000313" key="1">
    <source>
        <dbReference type="EMBL" id="CAG7731724.1"/>
    </source>
</evidence>
<feature type="non-terminal residue" evidence="1">
    <location>
        <position position="65"/>
    </location>
</feature>
<comment type="caution">
    <text evidence="1">The sequence shown here is derived from an EMBL/GenBank/DDBJ whole genome shotgun (WGS) entry which is preliminary data.</text>
</comment>
<proteinExistence type="predicted"/>
<dbReference type="EMBL" id="CAJVCH010218370">
    <property type="protein sequence ID" value="CAG7731724.1"/>
    <property type="molecule type" value="Genomic_DNA"/>
</dbReference>
<reference evidence="1" key="1">
    <citation type="submission" date="2021-06" db="EMBL/GenBank/DDBJ databases">
        <authorList>
            <person name="Hodson N. C."/>
            <person name="Mongue J. A."/>
            <person name="Jaron S. K."/>
        </authorList>
    </citation>
    <scope>NUCLEOTIDE SEQUENCE</scope>
</reference>
<dbReference type="Proteomes" id="UP000708208">
    <property type="component" value="Unassembled WGS sequence"/>
</dbReference>
<dbReference type="AlphaFoldDB" id="A0A8J2K9J6"/>
<keyword evidence="2" id="KW-1185">Reference proteome</keyword>
<organism evidence="1 2">
    <name type="scientific">Allacma fusca</name>
    <dbReference type="NCBI Taxonomy" id="39272"/>
    <lineage>
        <taxon>Eukaryota</taxon>
        <taxon>Metazoa</taxon>
        <taxon>Ecdysozoa</taxon>
        <taxon>Arthropoda</taxon>
        <taxon>Hexapoda</taxon>
        <taxon>Collembola</taxon>
        <taxon>Symphypleona</taxon>
        <taxon>Sminthuridae</taxon>
        <taxon>Allacma</taxon>
    </lineage>
</organism>
<sequence>EARKENTNANSIPWRIAPLKNPIITSVPPYIYAGDNKEKSRERKHRHKFFHTDVPLPQLCIDTKL</sequence>
<protein>
    <submittedName>
        <fullName evidence="1">Uncharacterized protein</fullName>
    </submittedName>
</protein>